<dbReference type="GO" id="GO:0036503">
    <property type="term" value="P:ERAD pathway"/>
    <property type="evidence" value="ECO:0007669"/>
    <property type="project" value="TreeGrafter"/>
</dbReference>
<keyword evidence="3 5" id="KW-0256">Endoplasmic reticulum</keyword>
<dbReference type="PANTHER" id="PTHR11073:SF7">
    <property type="entry name" value="CALMEGIN"/>
    <property type="match status" value="1"/>
</dbReference>
<proteinExistence type="inferred from homology"/>
<dbReference type="Proteomes" id="UP000522331">
    <property type="component" value="Unassembled WGS sequence"/>
</dbReference>
<dbReference type="PROSITE" id="PS00803">
    <property type="entry name" value="CALRETICULIN_1"/>
    <property type="match status" value="1"/>
</dbReference>
<feature type="signal peptide" evidence="5">
    <location>
        <begin position="1"/>
        <end position="20"/>
    </location>
</feature>
<evidence type="ECO:0000256" key="1">
    <source>
        <dbReference type="ARBA" id="ARBA00004240"/>
    </source>
</evidence>
<dbReference type="GO" id="GO:0006457">
    <property type="term" value="P:protein folding"/>
    <property type="evidence" value="ECO:0007669"/>
    <property type="project" value="InterPro"/>
</dbReference>
<dbReference type="Pfam" id="PF00262">
    <property type="entry name" value="Calreticulin"/>
    <property type="match status" value="1"/>
</dbReference>
<organism evidence="6 7">
    <name type="scientific">Leucopsar rothschildi</name>
    <name type="common">Bali myna</name>
    <name type="synonym">Rothschild's mynah</name>
    <dbReference type="NCBI Taxonomy" id="127929"/>
    <lineage>
        <taxon>Eukaryota</taxon>
        <taxon>Metazoa</taxon>
        <taxon>Chordata</taxon>
        <taxon>Craniata</taxon>
        <taxon>Vertebrata</taxon>
        <taxon>Euteleostomi</taxon>
        <taxon>Archelosauria</taxon>
        <taxon>Archosauria</taxon>
        <taxon>Dinosauria</taxon>
        <taxon>Saurischia</taxon>
        <taxon>Theropoda</taxon>
        <taxon>Coelurosauria</taxon>
        <taxon>Aves</taxon>
        <taxon>Neognathae</taxon>
        <taxon>Neoaves</taxon>
        <taxon>Telluraves</taxon>
        <taxon>Australaves</taxon>
        <taxon>Passeriformes</taxon>
        <taxon>Sturnidae</taxon>
        <taxon>Leucopsar</taxon>
    </lineage>
</organism>
<comment type="caution">
    <text evidence="6">The sequence shown here is derived from an EMBL/GenBank/DDBJ whole genome shotgun (WGS) entry which is preliminary data.</text>
</comment>
<dbReference type="PROSITE" id="PS00804">
    <property type="entry name" value="CALRETICULIN_2"/>
    <property type="match status" value="1"/>
</dbReference>
<dbReference type="GO" id="GO:0005509">
    <property type="term" value="F:calcium ion binding"/>
    <property type="evidence" value="ECO:0007669"/>
    <property type="project" value="InterPro"/>
</dbReference>
<dbReference type="Gene3D" id="2.60.120.200">
    <property type="match status" value="1"/>
</dbReference>
<feature type="disulfide bond" evidence="4">
    <location>
        <begin position="158"/>
        <end position="192"/>
    </location>
</feature>
<dbReference type="SUPFAM" id="SSF49899">
    <property type="entry name" value="Concanavalin A-like lectins/glucanases"/>
    <property type="match status" value="1"/>
</dbReference>
<keyword evidence="4" id="KW-1015">Disulfide bond</keyword>
<evidence type="ECO:0000256" key="4">
    <source>
        <dbReference type="PIRSR" id="PIRSR601580-3"/>
    </source>
</evidence>
<dbReference type="AlphaFoldDB" id="A0A7K8EBS0"/>
<keyword evidence="5" id="KW-0143">Chaperone</keyword>
<keyword evidence="7" id="KW-1185">Reference proteome</keyword>
<comment type="similarity">
    <text evidence="2 5">Belongs to the calreticulin family.</text>
</comment>
<dbReference type="InterPro" id="IPR013320">
    <property type="entry name" value="ConA-like_dom_sf"/>
</dbReference>
<feature type="non-terminal residue" evidence="6">
    <location>
        <position position="1"/>
    </location>
</feature>
<keyword evidence="5" id="KW-0732">Signal</keyword>
<dbReference type="EMBL" id="VZTC01004742">
    <property type="protein sequence ID" value="NXB48048.1"/>
    <property type="molecule type" value="Genomic_DNA"/>
</dbReference>
<gene>
    <name evidence="6" type="primary">Clgn</name>
    <name evidence="6" type="ORF">LEUROT_R01213</name>
</gene>
<evidence type="ECO:0000256" key="5">
    <source>
        <dbReference type="RuleBase" id="RU362126"/>
    </source>
</evidence>
<evidence type="ECO:0000313" key="7">
    <source>
        <dbReference type="Proteomes" id="UP000522331"/>
    </source>
</evidence>
<protein>
    <submittedName>
        <fullName evidence="6">CLGN protein</fullName>
    </submittedName>
</protein>
<name>A0A7K8EBS0_LEURO</name>
<dbReference type="GO" id="GO:0051082">
    <property type="term" value="F:unfolded protein binding"/>
    <property type="evidence" value="ECO:0007669"/>
    <property type="project" value="InterPro"/>
</dbReference>
<dbReference type="InterPro" id="IPR018124">
    <property type="entry name" value="Calret/calnex_CS"/>
</dbReference>
<dbReference type="PRINTS" id="PR00626">
    <property type="entry name" value="CALRETICULIN"/>
</dbReference>
<evidence type="ECO:0000256" key="3">
    <source>
        <dbReference type="ARBA" id="ARBA00022824"/>
    </source>
</evidence>
<feature type="chain" id="PRO_5029936019" evidence="5">
    <location>
        <begin position="21"/>
        <end position="200"/>
    </location>
</feature>
<dbReference type="PANTHER" id="PTHR11073">
    <property type="entry name" value="CALRETICULIN AND CALNEXIN"/>
    <property type="match status" value="1"/>
</dbReference>
<evidence type="ECO:0000313" key="6">
    <source>
        <dbReference type="EMBL" id="NXB48048.1"/>
    </source>
</evidence>
<accession>A0A7K8EBS0</accession>
<dbReference type="InterPro" id="IPR001580">
    <property type="entry name" value="Calret/calnex"/>
</dbReference>
<comment type="subcellular location">
    <subcellularLocation>
        <location evidence="1">Endoplasmic reticulum</location>
    </subcellularLocation>
</comment>
<dbReference type="GO" id="GO:0005789">
    <property type="term" value="C:endoplasmic reticulum membrane"/>
    <property type="evidence" value="ECO:0007669"/>
    <property type="project" value="TreeGrafter"/>
</dbReference>
<reference evidence="6 7" key="1">
    <citation type="submission" date="2019-09" db="EMBL/GenBank/DDBJ databases">
        <title>Bird 10,000 Genomes (B10K) Project - Family phase.</title>
        <authorList>
            <person name="Zhang G."/>
        </authorList>
    </citation>
    <scope>NUCLEOTIDE SEQUENCE [LARGE SCALE GENOMIC DNA]</scope>
    <source>
        <strain evidence="6">B10K-DU-002-02</strain>
        <tissue evidence="6">Muscle</tissue>
    </source>
</reference>
<feature type="non-terminal residue" evidence="6">
    <location>
        <position position="200"/>
    </location>
</feature>
<sequence>MHFQWDWLCLGVLIMSSVTAGMENEENLDADVEVENFDKQSQEADVDREKSSIEVVYQTPKPTGEVYFTETFDEGLSSSTVISLLQTAFFSKTLCVCVSGKWEVEELKENAVPGDKGLVLKSVAKYHAISAMLTKAFVFDDKPLIVQYEVNFQKGIDCGGAYIKLLSSSNDLNLEYFFDKTPYTIMFGPDKCGEDYKLHF</sequence>
<evidence type="ECO:0000256" key="2">
    <source>
        <dbReference type="ARBA" id="ARBA00010983"/>
    </source>
</evidence>